<gene>
    <name evidence="2" type="ORF">PHYPO_G00098640</name>
</gene>
<dbReference type="AlphaFoldDB" id="A0A5N5LBK4"/>
<dbReference type="EMBL" id="VFJC01000020">
    <property type="protein sequence ID" value="KAB5540163.1"/>
    <property type="molecule type" value="Genomic_DNA"/>
</dbReference>
<protein>
    <submittedName>
        <fullName evidence="2">Uncharacterized protein</fullName>
    </submittedName>
</protein>
<feature type="compositionally biased region" description="Polar residues" evidence="1">
    <location>
        <begin position="102"/>
        <end position="115"/>
    </location>
</feature>
<feature type="compositionally biased region" description="Basic and acidic residues" evidence="1">
    <location>
        <begin position="131"/>
        <end position="140"/>
    </location>
</feature>
<sequence length="140" mass="15499">MESAGMRPGSSRKPSHTPHPTDLQLCGNVRTEKYTASGGGTSSSVEHITCVTLQKHVNNEENVDEEYLGEATPASVGHFTPVDQQNHVKKEESEDKHYLCAGTSNSVEDVDQSNGEFERKRVKEEESEEEGNLHTRTDWG</sequence>
<reference evidence="2 3" key="1">
    <citation type="submission" date="2019-06" db="EMBL/GenBank/DDBJ databases">
        <title>A chromosome-scale genome assembly of the striped catfish, Pangasianodon hypophthalmus.</title>
        <authorList>
            <person name="Wen M."/>
            <person name="Zahm M."/>
            <person name="Roques C."/>
            <person name="Cabau C."/>
            <person name="Klopp C."/>
            <person name="Donnadieu C."/>
            <person name="Jouanno E."/>
            <person name="Avarre J.-C."/>
            <person name="Campet M."/>
            <person name="Ha T.T.T."/>
            <person name="Dugue R."/>
            <person name="Lampietro C."/>
            <person name="Louis A."/>
            <person name="Herpin A."/>
            <person name="Echchiki A."/>
            <person name="Berthelot C."/>
            <person name="Parey E."/>
            <person name="Roest-Crollius H."/>
            <person name="Braasch I."/>
            <person name="Postlethwait J."/>
            <person name="Bobe J."/>
            <person name="Montfort J."/>
            <person name="Bouchez O."/>
            <person name="Begum T."/>
            <person name="Schartl M."/>
            <person name="Guiguen Y."/>
        </authorList>
    </citation>
    <scope>NUCLEOTIDE SEQUENCE [LARGE SCALE GENOMIC DNA]</scope>
    <source>
        <strain evidence="2 3">Indonesia</strain>
        <tissue evidence="2">Blood</tissue>
    </source>
</reference>
<dbReference type="Proteomes" id="UP000327468">
    <property type="component" value="Chromosome 19"/>
</dbReference>
<comment type="caution">
    <text evidence="2">The sequence shown here is derived from an EMBL/GenBank/DDBJ whole genome shotgun (WGS) entry which is preliminary data.</text>
</comment>
<organism evidence="2 3">
    <name type="scientific">Pangasianodon hypophthalmus</name>
    <name type="common">Striped catfish</name>
    <name type="synonym">Helicophagus hypophthalmus</name>
    <dbReference type="NCBI Taxonomy" id="310915"/>
    <lineage>
        <taxon>Eukaryota</taxon>
        <taxon>Metazoa</taxon>
        <taxon>Chordata</taxon>
        <taxon>Craniata</taxon>
        <taxon>Vertebrata</taxon>
        <taxon>Euteleostomi</taxon>
        <taxon>Actinopterygii</taxon>
        <taxon>Neopterygii</taxon>
        <taxon>Teleostei</taxon>
        <taxon>Ostariophysi</taxon>
        <taxon>Siluriformes</taxon>
        <taxon>Pangasiidae</taxon>
        <taxon>Pangasianodon</taxon>
    </lineage>
</organism>
<name>A0A5N5LBK4_PANHP</name>
<evidence type="ECO:0000313" key="3">
    <source>
        <dbReference type="Proteomes" id="UP000327468"/>
    </source>
</evidence>
<evidence type="ECO:0000256" key="1">
    <source>
        <dbReference type="SAM" id="MobiDB-lite"/>
    </source>
</evidence>
<accession>A0A5N5LBK4</accession>
<feature type="region of interest" description="Disordered" evidence="1">
    <location>
        <begin position="86"/>
        <end position="140"/>
    </location>
</feature>
<proteinExistence type="predicted"/>
<feature type="region of interest" description="Disordered" evidence="1">
    <location>
        <begin position="1"/>
        <end position="27"/>
    </location>
</feature>
<feature type="compositionally biased region" description="Basic and acidic residues" evidence="1">
    <location>
        <begin position="86"/>
        <end position="98"/>
    </location>
</feature>
<evidence type="ECO:0000313" key="2">
    <source>
        <dbReference type="EMBL" id="KAB5540163.1"/>
    </source>
</evidence>
<keyword evidence="3" id="KW-1185">Reference proteome</keyword>